<comment type="similarity">
    <text evidence="17">Belongs to the NnrD/CARKD family.</text>
</comment>
<dbReference type="HAMAP" id="MF_01966">
    <property type="entry name" value="NADHX_epimerase"/>
    <property type="match status" value="1"/>
</dbReference>
<comment type="cofactor">
    <cofactor evidence="18 19">
        <name>K(+)</name>
        <dbReference type="ChEBI" id="CHEBI:29103"/>
    </cofactor>
    <text evidence="18 19">Binds 1 potassium ion per subunit.</text>
</comment>
<proteinExistence type="inferred from homology"/>
<comment type="catalytic activity">
    <reaction evidence="1 18 19">
        <text>(6R)-NADHX = (6S)-NADHX</text>
        <dbReference type="Rhea" id="RHEA:32215"/>
        <dbReference type="ChEBI" id="CHEBI:64074"/>
        <dbReference type="ChEBI" id="CHEBI:64075"/>
        <dbReference type="EC" id="5.1.99.6"/>
    </reaction>
</comment>
<dbReference type="PROSITE" id="PS51385">
    <property type="entry name" value="YJEF_N"/>
    <property type="match status" value="1"/>
</dbReference>
<feature type="binding site" evidence="17">
    <location>
        <position position="424"/>
    </location>
    <ligand>
        <name>(6S)-NADPHX</name>
        <dbReference type="ChEBI" id="CHEBI:64076"/>
    </ligand>
</feature>
<evidence type="ECO:0000256" key="15">
    <source>
        <dbReference type="ARBA" id="ARBA00048238"/>
    </source>
</evidence>
<dbReference type="PIRSF" id="PIRSF017184">
    <property type="entry name" value="Nnr"/>
    <property type="match status" value="1"/>
</dbReference>
<dbReference type="AlphaFoldDB" id="A0A1I4XPZ6"/>
<feature type="binding site" evidence="17">
    <location>
        <position position="248"/>
    </location>
    <ligand>
        <name>(6S)-NADPHX</name>
        <dbReference type="ChEBI" id="CHEBI:64076"/>
    </ligand>
</feature>
<keyword evidence="13" id="KW-0511">Multifunctional enzyme</keyword>
<dbReference type="GO" id="GO:0110051">
    <property type="term" value="P:metabolite repair"/>
    <property type="evidence" value="ECO:0007669"/>
    <property type="project" value="TreeGrafter"/>
</dbReference>
<dbReference type="RefSeq" id="WP_091192309.1">
    <property type="nucleotide sequence ID" value="NZ_FOVE01000006.1"/>
</dbReference>
<evidence type="ECO:0000313" key="22">
    <source>
        <dbReference type="EMBL" id="SFN27503.1"/>
    </source>
</evidence>
<dbReference type="InterPro" id="IPR004443">
    <property type="entry name" value="YjeF_N_dom"/>
</dbReference>
<dbReference type="GO" id="GO:0016301">
    <property type="term" value="F:kinase activity"/>
    <property type="evidence" value="ECO:0007669"/>
    <property type="project" value="UniProtKB-KW"/>
</dbReference>
<comment type="subunit">
    <text evidence="17">Homotetramer.</text>
</comment>
<dbReference type="InterPro" id="IPR029056">
    <property type="entry name" value="Ribokinase-like"/>
</dbReference>
<keyword evidence="5 18" id="KW-0479">Metal-binding</keyword>
<feature type="domain" description="YjeF C-terminal" evidence="20">
    <location>
        <begin position="213"/>
        <end position="484"/>
    </location>
</feature>
<feature type="binding site" evidence="18">
    <location>
        <position position="115"/>
    </location>
    <ligand>
        <name>K(+)</name>
        <dbReference type="ChEBI" id="CHEBI:29103"/>
    </ligand>
</feature>
<dbReference type="GO" id="GO:0052856">
    <property type="term" value="F:NAD(P)HX epimerase activity"/>
    <property type="evidence" value="ECO:0007669"/>
    <property type="project" value="UniProtKB-UniRule"/>
</dbReference>
<evidence type="ECO:0000256" key="11">
    <source>
        <dbReference type="ARBA" id="ARBA00023235"/>
    </source>
</evidence>
<evidence type="ECO:0000259" key="21">
    <source>
        <dbReference type="PROSITE" id="PS51385"/>
    </source>
</evidence>
<reference evidence="23" key="1">
    <citation type="submission" date="2016-10" db="EMBL/GenBank/DDBJ databases">
        <authorList>
            <person name="Varghese N."/>
            <person name="Submissions S."/>
        </authorList>
    </citation>
    <scope>NUCLEOTIDE SEQUENCE [LARGE SCALE GENOMIC DNA]</scope>
    <source>
        <strain evidence="23">DSM 6150</strain>
    </source>
</reference>
<protein>
    <recommendedName>
        <fullName evidence="19">Bifunctional NAD(P)H-hydrate repair enzyme</fullName>
    </recommendedName>
    <alternativeName>
        <fullName evidence="19">Nicotinamide nucleotide repair protein</fullName>
    </alternativeName>
    <domain>
        <recommendedName>
            <fullName evidence="19">ADP-dependent (S)-NAD(P)H-hydrate dehydratase</fullName>
            <ecNumber evidence="19">4.2.1.136</ecNumber>
        </recommendedName>
        <alternativeName>
            <fullName evidence="19">ADP-dependent NAD(P)HX dehydratase</fullName>
        </alternativeName>
    </domain>
    <domain>
        <recommendedName>
            <fullName evidence="19">NAD(P)H-hydrate epimerase</fullName>
            <ecNumber evidence="19">5.1.99.6</ecNumber>
        </recommendedName>
    </domain>
</protein>
<dbReference type="InterPro" id="IPR030677">
    <property type="entry name" value="Nnr"/>
</dbReference>
<evidence type="ECO:0000256" key="2">
    <source>
        <dbReference type="ARBA" id="ARBA00000909"/>
    </source>
</evidence>
<evidence type="ECO:0000256" key="3">
    <source>
        <dbReference type="ARBA" id="ARBA00006001"/>
    </source>
</evidence>
<evidence type="ECO:0000256" key="14">
    <source>
        <dbReference type="ARBA" id="ARBA00025153"/>
    </source>
</evidence>
<dbReference type="HAMAP" id="MF_01965">
    <property type="entry name" value="NADHX_dehydratase"/>
    <property type="match status" value="1"/>
</dbReference>
<evidence type="ECO:0000256" key="1">
    <source>
        <dbReference type="ARBA" id="ARBA00000013"/>
    </source>
</evidence>
<dbReference type="GO" id="GO:0052855">
    <property type="term" value="F:ADP-dependent NAD(P)H-hydrate dehydratase activity"/>
    <property type="evidence" value="ECO:0007669"/>
    <property type="project" value="UniProtKB-UniRule"/>
</dbReference>
<comment type="cofactor">
    <cofactor evidence="17">
        <name>Mg(2+)</name>
        <dbReference type="ChEBI" id="CHEBI:18420"/>
    </cofactor>
</comment>
<evidence type="ECO:0000256" key="10">
    <source>
        <dbReference type="ARBA" id="ARBA00023027"/>
    </source>
</evidence>
<dbReference type="PANTHER" id="PTHR12592:SF0">
    <property type="entry name" value="ATP-DEPENDENT (S)-NAD(P)H-HYDRATE DEHYDRATASE"/>
    <property type="match status" value="1"/>
</dbReference>
<dbReference type="SUPFAM" id="SSF64153">
    <property type="entry name" value="YjeF N-terminal domain-like"/>
    <property type="match status" value="1"/>
</dbReference>
<dbReference type="GO" id="GO:0005524">
    <property type="term" value="F:ATP binding"/>
    <property type="evidence" value="ECO:0007669"/>
    <property type="project" value="UniProtKB-UniRule"/>
</dbReference>
<feature type="binding site" evidence="17">
    <location>
        <begin position="395"/>
        <end position="399"/>
    </location>
    <ligand>
        <name>AMP</name>
        <dbReference type="ChEBI" id="CHEBI:456215"/>
    </ligand>
</feature>
<evidence type="ECO:0000259" key="20">
    <source>
        <dbReference type="PROSITE" id="PS51383"/>
    </source>
</evidence>
<comment type="catalytic activity">
    <reaction evidence="15 17 19">
        <text>(6S)-NADHX + ADP = AMP + phosphate + NADH + H(+)</text>
        <dbReference type="Rhea" id="RHEA:32223"/>
        <dbReference type="ChEBI" id="CHEBI:15378"/>
        <dbReference type="ChEBI" id="CHEBI:43474"/>
        <dbReference type="ChEBI" id="CHEBI:57945"/>
        <dbReference type="ChEBI" id="CHEBI:64074"/>
        <dbReference type="ChEBI" id="CHEBI:456215"/>
        <dbReference type="ChEBI" id="CHEBI:456216"/>
        <dbReference type="EC" id="4.2.1.136"/>
    </reaction>
</comment>
<dbReference type="CDD" id="cd01171">
    <property type="entry name" value="YXKO-related"/>
    <property type="match status" value="1"/>
</dbReference>
<dbReference type="EMBL" id="FOVE01000006">
    <property type="protein sequence ID" value="SFN27503.1"/>
    <property type="molecule type" value="Genomic_DNA"/>
</dbReference>
<dbReference type="GO" id="GO:0046496">
    <property type="term" value="P:nicotinamide nucleotide metabolic process"/>
    <property type="evidence" value="ECO:0007669"/>
    <property type="project" value="UniProtKB-UniRule"/>
</dbReference>
<evidence type="ECO:0000256" key="5">
    <source>
        <dbReference type="ARBA" id="ARBA00022723"/>
    </source>
</evidence>
<keyword evidence="6 17" id="KW-0547">Nucleotide-binding</keyword>
<keyword evidence="22" id="KW-0808">Transferase</keyword>
<dbReference type="EC" id="4.2.1.136" evidence="19"/>
<feature type="domain" description="YjeF N-terminal" evidence="21">
    <location>
        <begin position="10"/>
        <end position="205"/>
    </location>
</feature>
<evidence type="ECO:0000313" key="23">
    <source>
        <dbReference type="Proteomes" id="UP000242869"/>
    </source>
</evidence>
<dbReference type="OrthoDB" id="9806925at2"/>
<feature type="binding site" evidence="18">
    <location>
        <position position="148"/>
    </location>
    <ligand>
        <name>(6S)-NADPHX</name>
        <dbReference type="ChEBI" id="CHEBI:64076"/>
    </ligand>
</feature>
<gene>
    <name evidence="18" type="primary">nnrE</name>
    <name evidence="17" type="synonym">nnrD</name>
    <name evidence="22" type="ORF">SAMN05660284_01042</name>
</gene>
<dbReference type="EC" id="5.1.99.6" evidence="19"/>
<evidence type="ECO:0000256" key="18">
    <source>
        <dbReference type="HAMAP-Rule" id="MF_01966"/>
    </source>
</evidence>
<evidence type="ECO:0000256" key="17">
    <source>
        <dbReference type="HAMAP-Rule" id="MF_01965"/>
    </source>
</evidence>
<feature type="binding site" evidence="17">
    <location>
        <position position="358"/>
    </location>
    <ligand>
        <name>(6S)-NADPHX</name>
        <dbReference type="ChEBI" id="CHEBI:64076"/>
    </ligand>
</feature>
<keyword evidence="22" id="KW-0418">Kinase</keyword>
<dbReference type="Pfam" id="PF03853">
    <property type="entry name" value="YjeF_N"/>
    <property type="match status" value="1"/>
</dbReference>
<dbReference type="PANTHER" id="PTHR12592">
    <property type="entry name" value="ATP-DEPENDENT (S)-NAD(P)H-HYDRATE DEHYDRATASE FAMILY MEMBER"/>
    <property type="match status" value="1"/>
</dbReference>
<dbReference type="InterPro" id="IPR000631">
    <property type="entry name" value="CARKD"/>
</dbReference>
<keyword evidence="7 17" id="KW-0067">ATP-binding</keyword>
<dbReference type="Gene3D" id="3.40.50.10260">
    <property type="entry name" value="YjeF N-terminal domain"/>
    <property type="match status" value="1"/>
</dbReference>
<dbReference type="NCBIfam" id="TIGR00197">
    <property type="entry name" value="yjeF_nterm"/>
    <property type="match status" value="1"/>
</dbReference>
<comment type="similarity">
    <text evidence="3 19">In the N-terminal section; belongs to the NnrE/AIBP family.</text>
</comment>
<evidence type="ECO:0000256" key="13">
    <source>
        <dbReference type="ARBA" id="ARBA00023268"/>
    </source>
</evidence>
<evidence type="ECO:0000256" key="8">
    <source>
        <dbReference type="ARBA" id="ARBA00022857"/>
    </source>
</evidence>
<keyword evidence="8 17" id="KW-0521">NADP</keyword>
<dbReference type="Proteomes" id="UP000242869">
    <property type="component" value="Unassembled WGS sequence"/>
</dbReference>
<evidence type="ECO:0000256" key="12">
    <source>
        <dbReference type="ARBA" id="ARBA00023239"/>
    </source>
</evidence>
<keyword evidence="11 18" id="KW-0413">Isomerase</keyword>
<evidence type="ECO:0000256" key="9">
    <source>
        <dbReference type="ARBA" id="ARBA00022958"/>
    </source>
</evidence>
<dbReference type="GO" id="GO:0046872">
    <property type="term" value="F:metal ion binding"/>
    <property type="evidence" value="ECO:0007669"/>
    <property type="project" value="UniProtKB-UniRule"/>
</dbReference>
<feature type="binding site" evidence="17">
    <location>
        <position position="423"/>
    </location>
    <ligand>
        <name>AMP</name>
        <dbReference type="ChEBI" id="CHEBI:456215"/>
    </ligand>
</feature>
<accession>A0A1I4XPZ6</accession>
<name>A0A1I4XPZ6_9NEIS</name>
<dbReference type="SUPFAM" id="SSF53613">
    <property type="entry name" value="Ribokinase-like"/>
    <property type="match status" value="1"/>
</dbReference>
<dbReference type="Gene3D" id="3.40.1190.20">
    <property type="match status" value="1"/>
</dbReference>
<keyword evidence="12 17" id="KW-0456">Lyase</keyword>
<feature type="binding site" evidence="18">
    <location>
        <position position="151"/>
    </location>
    <ligand>
        <name>K(+)</name>
        <dbReference type="ChEBI" id="CHEBI:29103"/>
    </ligand>
</feature>
<evidence type="ECO:0000256" key="16">
    <source>
        <dbReference type="ARBA" id="ARBA00049209"/>
    </source>
</evidence>
<keyword evidence="10 17" id="KW-0520">NAD</keyword>
<comment type="function">
    <text evidence="18">Catalyzes the epimerization of the S- and R-forms of NAD(P)HX, a damaged form of NAD(P)H that is a result of enzymatic or heat-dependent hydration. This is a prerequisite for the S-specific NAD(P)H-hydrate dehydratase to allow the repair of both epimers of NAD(P)HX.</text>
</comment>
<organism evidence="22 23">
    <name type="scientific">Formivibrio citricus</name>
    <dbReference type="NCBI Taxonomy" id="83765"/>
    <lineage>
        <taxon>Bacteria</taxon>
        <taxon>Pseudomonadati</taxon>
        <taxon>Pseudomonadota</taxon>
        <taxon>Betaproteobacteria</taxon>
        <taxon>Neisseriales</taxon>
        <taxon>Chitinibacteraceae</taxon>
        <taxon>Formivibrio</taxon>
    </lineage>
</organism>
<evidence type="ECO:0000256" key="7">
    <source>
        <dbReference type="ARBA" id="ARBA00022840"/>
    </source>
</evidence>
<dbReference type="Pfam" id="PF01256">
    <property type="entry name" value="Carb_kinase"/>
    <property type="match status" value="1"/>
</dbReference>
<comment type="caution">
    <text evidence="18">Lacks conserved residue(s) required for the propagation of feature annotation.</text>
</comment>
<comment type="similarity">
    <text evidence="4 19">In the C-terminal section; belongs to the NnrD/CARKD family.</text>
</comment>
<evidence type="ECO:0000256" key="4">
    <source>
        <dbReference type="ARBA" id="ARBA00009524"/>
    </source>
</evidence>
<evidence type="ECO:0000256" key="6">
    <source>
        <dbReference type="ARBA" id="ARBA00022741"/>
    </source>
</evidence>
<keyword evidence="23" id="KW-1185">Reference proteome</keyword>
<feature type="binding site" evidence="18">
    <location>
        <position position="55"/>
    </location>
    <ligand>
        <name>K(+)</name>
        <dbReference type="ChEBI" id="CHEBI:29103"/>
    </ligand>
</feature>
<dbReference type="PROSITE" id="PS51383">
    <property type="entry name" value="YJEF_C_3"/>
    <property type="match status" value="1"/>
</dbReference>
<feature type="binding site" evidence="18">
    <location>
        <begin position="54"/>
        <end position="58"/>
    </location>
    <ligand>
        <name>(6S)-NADPHX</name>
        <dbReference type="ChEBI" id="CHEBI:64076"/>
    </ligand>
</feature>
<comment type="similarity">
    <text evidence="18">Belongs to the NnrE/AIBP family.</text>
</comment>
<comment type="catalytic activity">
    <reaction evidence="2 18 19">
        <text>(6R)-NADPHX = (6S)-NADPHX</text>
        <dbReference type="Rhea" id="RHEA:32227"/>
        <dbReference type="ChEBI" id="CHEBI:64076"/>
        <dbReference type="ChEBI" id="CHEBI:64077"/>
        <dbReference type="EC" id="5.1.99.6"/>
    </reaction>
</comment>
<sequence>MKPLFALDSIRQIETAALGEGLPLMERAGLAAAELILRQHPKANRVLVLCGPGNNGGDGLVCARILHENGLESACWFLNEPAYRGDAAQAFACWQAAGSKPAPTPDFPRYDLIVDALFGIGFSREFDSRTQDLIRALNASGKPVLAIDVPSGLDAFTGATHDIAVRAAQTLTYIVDKPGLHTGVGRDHAGLVEVETLGIEARHFPPADGELVDAPPAALQKLQRPADSHKGRFGSVAIFGGADGMLGAPLLAGRAALKLGTGKVRVGFLAENHPAFDPAQPELMLHSAQTLATHPDKTLLVAGPGLGQSEAALLLLKQLLHEPLPLILDADALNLIAQQAGLQTLLHERSAPSVITPHPAEAARLLGCTSREIQRDRIGAAQTLAQRCNSTVQLKGTGTVVCTDQRWRINGSGNAALSNAGQGDALCGILAALWAQGLDSFEATSCAAWLHGAAADVWRQTHPLGVGLTASEVIDLSRGLLNSSAVNENIS</sequence>
<keyword evidence="9 18" id="KW-0630">Potassium</keyword>
<evidence type="ECO:0000256" key="19">
    <source>
        <dbReference type="PIRNR" id="PIRNR017184"/>
    </source>
</evidence>
<dbReference type="STRING" id="83765.SAMN05660284_01042"/>
<feature type="binding site" evidence="18">
    <location>
        <begin position="119"/>
        <end position="125"/>
    </location>
    <ligand>
        <name>(6S)-NADPHX</name>
        <dbReference type="ChEBI" id="CHEBI:64076"/>
    </ligand>
</feature>
<dbReference type="InterPro" id="IPR036652">
    <property type="entry name" value="YjeF_N_dom_sf"/>
</dbReference>
<comment type="catalytic activity">
    <reaction evidence="16 17 19">
        <text>(6S)-NADPHX + ADP = AMP + phosphate + NADPH + H(+)</text>
        <dbReference type="Rhea" id="RHEA:32235"/>
        <dbReference type="ChEBI" id="CHEBI:15378"/>
        <dbReference type="ChEBI" id="CHEBI:43474"/>
        <dbReference type="ChEBI" id="CHEBI:57783"/>
        <dbReference type="ChEBI" id="CHEBI:64076"/>
        <dbReference type="ChEBI" id="CHEBI:456215"/>
        <dbReference type="ChEBI" id="CHEBI:456216"/>
        <dbReference type="EC" id="4.2.1.136"/>
    </reaction>
</comment>
<feature type="binding site" evidence="17">
    <location>
        <position position="305"/>
    </location>
    <ligand>
        <name>(6S)-NADPHX</name>
        <dbReference type="ChEBI" id="CHEBI:64076"/>
    </ligand>
</feature>
<comment type="function">
    <text evidence="14 19">Bifunctional enzyme that catalyzes the epimerization of the S- and R-forms of NAD(P)HX and the dehydration of the S-form of NAD(P)HX at the expense of ADP, which is converted to AMP. This allows the repair of both epimers of NAD(P)HX, a damaged form of NAD(P)H that is a result of enzymatic or heat-dependent hydration.</text>
</comment>
<dbReference type="NCBIfam" id="TIGR00196">
    <property type="entry name" value="yjeF_cterm"/>
    <property type="match status" value="1"/>
</dbReference>
<comment type="function">
    <text evidence="17">Catalyzes the dehydration of the S-form of NAD(P)HX at the expense of ADP, which is converted to AMP. Together with NAD(P)HX epimerase, which catalyzes the epimerization of the S- and R-forms, the enzyme allows the repair of both epimers of NAD(P)HX, a damaged form of NAD(P)H that is a result of enzymatic or heat-dependent hydration.</text>
</comment>